<dbReference type="Proteomes" id="UP000051906">
    <property type="component" value="Unassembled WGS sequence"/>
</dbReference>
<comment type="caution">
    <text evidence="2">The sequence shown here is derived from an EMBL/GenBank/DDBJ whole genome shotgun (WGS) entry which is preliminary data.</text>
</comment>
<evidence type="ECO:0000313" key="3">
    <source>
        <dbReference type="Proteomes" id="UP000051906"/>
    </source>
</evidence>
<name>A0A0R2LZ15_9LACO</name>
<keyword evidence="1" id="KW-0472">Membrane</keyword>
<sequence>MKINRGNWLHLLGYNKATQRYSKWGQLLVLLFWPVAVLDTIVWVFGETTWWALLINGLAILYTLLMVPTLIVNIIRNAYREDKQD</sequence>
<evidence type="ECO:0000313" key="2">
    <source>
        <dbReference type="EMBL" id="KRO03907.1"/>
    </source>
</evidence>
<keyword evidence="3" id="KW-1185">Reference proteome</keyword>
<dbReference type="AlphaFoldDB" id="A0A0R2LZ15"/>
<protein>
    <submittedName>
        <fullName evidence="2">Uncharacterized protein</fullName>
    </submittedName>
</protein>
<dbReference type="STRING" id="616990.IV54_GL001887"/>
<organism evidence="2 3">
    <name type="scientific">Levilactobacillus paucivorans</name>
    <dbReference type="NCBI Taxonomy" id="616990"/>
    <lineage>
        <taxon>Bacteria</taxon>
        <taxon>Bacillati</taxon>
        <taxon>Bacillota</taxon>
        <taxon>Bacilli</taxon>
        <taxon>Lactobacillales</taxon>
        <taxon>Lactobacillaceae</taxon>
        <taxon>Levilactobacillus</taxon>
    </lineage>
</organism>
<feature type="transmembrane region" description="Helical" evidence="1">
    <location>
        <begin position="24"/>
        <end position="45"/>
    </location>
</feature>
<dbReference type="RefSeq" id="WP_057878347.1">
    <property type="nucleotide sequence ID" value="NZ_JQCA01000049.1"/>
</dbReference>
<keyword evidence="1" id="KW-0812">Transmembrane</keyword>
<accession>A0A0R2LZ15</accession>
<dbReference type="EMBL" id="JQCA01000049">
    <property type="protein sequence ID" value="KRO03907.1"/>
    <property type="molecule type" value="Genomic_DNA"/>
</dbReference>
<keyword evidence="1" id="KW-1133">Transmembrane helix</keyword>
<dbReference type="PATRIC" id="fig|616990.3.peg.1999"/>
<evidence type="ECO:0000256" key="1">
    <source>
        <dbReference type="SAM" id="Phobius"/>
    </source>
</evidence>
<gene>
    <name evidence="2" type="ORF">IV54_GL001887</name>
</gene>
<proteinExistence type="predicted"/>
<dbReference type="OrthoDB" id="2296675at2"/>
<reference evidence="2 3" key="1">
    <citation type="journal article" date="2015" name="Genome Announc.">
        <title>Expanding the biotechnology potential of lactobacilli through comparative genomics of 213 strains and associated genera.</title>
        <authorList>
            <person name="Sun Z."/>
            <person name="Harris H.M."/>
            <person name="McCann A."/>
            <person name="Guo C."/>
            <person name="Argimon S."/>
            <person name="Zhang W."/>
            <person name="Yang X."/>
            <person name="Jeffery I.B."/>
            <person name="Cooney J.C."/>
            <person name="Kagawa T.F."/>
            <person name="Liu W."/>
            <person name="Song Y."/>
            <person name="Salvetti E."/>
            <person name="Wrobel A."/>
            <person name="Rasinkangas P."/>
            <person name="Parkhill J."/>
            <person name="Rea M.C."/>
            <person name="O'Sullivan O."/>
            <person name="Ritari J."/>
            <person name="Douillard F.P."/>
            <person name="Paul Ross R."/>
            <person name="Yang R."/>
            <person name="Briner A.E."/>
            <person name="Felis G.E."/>
            <person name="de Vos W.M."/>
            <person name="Barrangou R."/>
            <person name="Klaenhammer T.R."/>
            <person name="Caufield P.W."/>
            <person name="Cui Y."/>
            <person name="Zhang H."/>
            <person name="O'Toole P.W."/>
        </authorList>
    </citation>
    <scope>NUCLEOTIDE SEQUENCE [LARGE SCALE GENOMIC DNA]</scope>
    <source>
        <strain evidence="2 3">DSM 22467</strain>
    </source>
</reference>
<feature type="transmembrane region" description="Helical" evidence="1">
    <location>
        <begin position="51"/>
        <end position="75"/>
    </location>
</feature>